<dbReference type="EMBL" id="VDFY01000242">
    <property type="protein sequence ID" value="TNH23315.1"/>
    <property type="molecule type" value="Genomic_DNA"/>
</dbReference>
<organism evidence="1 2">
    <name type="scientific">Micromonospora orduensis</name>
    <dbReference type="NCBI Taxonomy" id="1420891"/>
    <lineage>
        <taxon>Bacteria</taxon>
        <taxon>Bacillati</taxon>
        <taxon>Actinomycetota</taxon>
        <taxon>Actinomycetes</taxon>
        <taxon>Micromonosporales</taxon>
        <taxon>Micromonosporaceae</taxon>
        <taxon>Micromonospora</taxon>
    </lineage>
</organism>
<dbReference type="Proteomes" id="UP000306145">
    <property type="component" value="Unassembled WGS sequence"/>
</dbReference>
<evidence type="ECO:0000313" key="1">
    <source>
        <dbReference type="EMBL" id="TNH23315.1"/>
    </source>
</evidence>
<dbReference type="AlphaFoldDB" id="A0A5C4QH17"/>
<comment type="caution">
    <text evidence="1">The sequence shown here is derived from an EMBL/GenBank/DDBJ whole genome shotgun (WGS) entry which is preliminary data.</text>
</comment>
<dbReference type="RefSeq" id="WP_139587287.1">
    <property type="nucleotide sequence ID" value="NZ_VDFY01000242.1"/>
</dbReference>
<sequence>MNVEALAAFVAGLSDGERRELARVLRTGHAAEAAEAARTARRRDGLPGYRAEVVRAVLGALSGQQRPLSGFTDDPWATIDVALERSGVPARTLRRWRESGRVRSRPAVVHLDDVMELKR</sequence>
<protein>
    <submittedName>
        <fullName evidence="1">Uncharacterized protein</fullName>
    </submittedName>
</protein>
<proteinExistence type="predicted"/>
<keyword evidence="2" id="KW-1185">Reference proteome</keyword>
<gene>
    <name evidence="1" type="ORF">FHG89_27375</name>
</gene>
<accession>A0A5C4QH17</accession>
<reference evidence="1 2" key="1">
    <citation type="submission" date="2019-06" db="EMBL/GenBank/DDBJ databases">
        <title>Micromonospora ordensis sp. nov., isolated from deep marine sediment.</title>
        <authorList>
            <person name="Veyisoglu A."/>
            <person name="Carro L."/>
            <person name="Klenk H.-P."/>
            <person name="Sahin N."/>
        </authorList>
    </citation>
    <scope>NUCLEOTIDE SEQUENCE [LARGE SCALE GENOMIC DNA]</scope>
    <source>
        <strain evidence="1 2">S2509</strain>
    </source>
</reference>
<evidence type="ECO:0000313" key="2">
    <source>
        <dbReference type="Proteomes" id="UP000306145"/>
    </source>
</evidence>
<name>A0A5C4QH17_9ACTN</name>